<dbReference type="EMBL" id="FR824426">
    <property type="protein sequence ID" value="CCA26525.1"/>
    <property type="molecule type" value="Genomic_DNA"/>
</dbReference>
<dbReference type="AlphaFoldDB" id="F0WYH0"/>
<reference evidence="1" key="1">
    <citation type="journal article" date="2011" name="PLoS Biol.">
        <title>Gene gain and loss during evolution of obligate parasitism in the white rust pathogen of Arabidopsis thaliana.</title>
        <authorList>
            <person name="Kemen E."/>
            <person name="Gardiner A."/>
            <person name="Schultz-Larsen T."/>
            <person name="Kemen A.C."/>
            <person name="Balmuth A.L."/>
            <person name="Robert-Seilaniantz A."/>
            <person name="Bailey K."/>
            <person name="Holub E."/>
            <person name="Studholme D.J."/>
            <person name="Maclean D."/>
            <person name="Jones J.D."/>
        </authorList>
    </citation>
    <scope>NUCLEOTIDE SEQUENCE</scope>
</reference>
<accession>F0WYH0</accession>
<evidence type="ECO:0000313" key="1">
    <source>
        <dbReference type="EMBL" id="CCA26525.1"/>
    </source>
</evidence>
<dbReference type="HOGENOM" id="CLU_2089313_0_0_1"/>
<protein>
    <submittedName>
        <fullName evidence="1">AlNc14C382G11231 protein</fullName>
    </submittedName>
</protein>
<name>F0WYH0_9STRA</name>
<sequence length="117" mass="13298">MYTDISRNHNFTIADIGIEIEIEIEAEAEVEVEVNLLGIHVEVDLNLDLELGTILIGVFPTYNVNNVDGYIVAMKQSINAKYPSFLTALYLPFGQLDQQKELIILLGFYLFSVCDWR</sequence>
<gene>
    <name evidence="1" type="primary">AlNc14C382G11231</name>
    <name evidence="1" type="ORF">ALNC14_126690</name>
</gene>
<reference evidence="1" key="2">
    <citation type="submission" date="2011-02" db="EMBL/GenBank/DDBJ databases">
        <authorList>
            <person name="MacLean D."/>
        </authorList>
    </citation>
    <scope>NUCLEOTIDE SEQUENCE</scope>
</reference>
<organism evidence="1">
    <name type="scientific">Albugo laibachii Nc14</name>
    <dbReference type="NCBI Taxonomy" id="890382"/>
    <lineage>
        <taxon>Eukaryota</taxon>
        <taxon>Sar</taxon>
        <taxon>Stramenopiles</taxon>
        <taxon>Oomycota</taxon>
        <taxon>Peronosporomycetes</taxon>
        <taxon>Albuginales</taxon>
        <taxon>Albuginaceae</taxon>
        <taxon>Albugo</taxon>
    </lineage>
</organism>
<proteinExistence type="predicted"/>